<accession>A0A504XRW8</accession>
<organism evidence="1 2">
    <name type="scientific">Fasciola gigantica</name>
    <name type="common">Giant liver fluke</name>
    <dbReference type="NCBI Taxonomy" id="46835"/>
    <lineage>
        <taxon>Eukaryota</taxon>
        <taxon>Metazoa</taxon>
        <taxon>Spiralia</taxon>
        <taxon>Lophotrochozoa</taxon>
        <taxon>Platyhelminthes</taxon>
        <taxon>Trematoda</taxon>
        <taxon>Digenea</taxon>
        <taxon>Plagiorchiida</taxon>
        <taxon>Echinostomata</taxon>
        <taxon>Echinostomatoidea</taxon>
        <taxon>Fasciolidae</taxon>
        <taxon>Fasciola</taxon>
    </lineage>
</organism>
<name>A0A504XRW8_FASGI</name>
<keyword evidence="2" id="KW-1185">Reference proteome</keyword>
<dbReference type="EMBL" id="SUNJ01015593">
    <property type="protein sequence ID" value="TPP50545.1"/>
    <property type="molecule type" value="Genomic_DNA"/>
</dbReference>
<sequence length="81" mass="8937">MPRTCQRSRVLRQPRDSGISLGILSSLSRGPVAARHPIDTQSSTTFWLEELSRTAVRRPRQSGDIHANLDGYTICSLGSSQ</sequence>
<comment type="caution">
    <text evidence="1">The sequence shown here is derived from an EMBL/GenBank/DDBJ whole genome shotgun (WGS) entry which is preliminary data.</text>
</comment>
<evidence type="ECO:0000313" key="1">
    <source>
        <dbReference type="EMBL" id="TPP50545.1"/>
    </source>
</evidence>
<proteinExistence type="predicted"/>
<evidence type="ECO:0000313" key="2">
    <source>
        <dbReference type="Proteomes" id="UP000316759"/>
    </source>
</evidence>
<reference evidence="1 2" key="1">
    <citation type="submission" date="2019-04" db="EMBL/GenBank/DDBJ databases">
        <title>Annotation for the trematode Fasciola gigantica.</title>
        <authorList>
            <person name="Choi Y.-J."/>
        </authorList>
    </citation>
    <scope>NUCLEOTIDE SEQUENCE [LARGE SCALE GENOMIC DNA]</scope>
    <source>
        <strain evidence="1">Uganda_cow_1</strain>
    </source>
</reference>
<dbReference type="AlphaFoldDB" id="A0A504XRW8"/>
<protein>
    <submittedName>
        <fullName evidence="1">Uncharacterized protein</fullName>
    </submittedName>
</protein>
<dbReference type="Proteomes" id="UP000316759">
    <property type="component" value="Unassembled WGS sequence"/>
</dbReference>
<gene>
    <name evidence="1" type="ORF">FGIG_00034</name>
</gene>